<dbReference type="EMBL" id="QZWG01000009">
    <property type="protein sequence ID" value="RZB90536.1"/>
    <property type="molecule type" value="Genomic_DNA"/>
</dbReference>
<dbReference type="GO" id="GO:0006952">
    <property type="term" value="P:defense response"/>
    <property type="evidence" value="ECO:0007669"/>
    <property type="project" value="InterPro"/>
</dbReference>
<feature type="domain" description="NB-ARC" evidence="1">
    <location>
        <begin position="75"/>
        <end position="227"/>
    </location>
</feature>
<organism evidence="2 3">
    <name type="scientific">Glycine soja</name>
    <name type="common">Wild soybean</name>
    <dbReference type="NCBI Taxonomy" id="3848"/>
    <lineage>
        <taxon>Eukaryota</taxon>
        <taxon>Viridiplantae</taxon>
        <taxon>Streptophyta</taxon>
        <taxon>Embryophyta</taxon>
        <taxon>Tracheophyta</taxon>
        <taxon>Spermatophyta</taxon>
        <taxon>Magnoliopsida</taxon>
        <taxon>eudicotyledons</taxon>
        <taxon>Gunneridae</taxon>
        <taxon>Pentapetalae</taxon>
        <taxon>rosids</taxon>
        <taxon>fabids</taxon>
        <taxon>Fabales</taxon>
        <taxon>Fabaceae</taxon>
        <taxon>Papilionoideae</taxon>
        <taxon>50 kb inversion clade</taxon>
        <taxon>NPAAA clade</taxon>
        <taxon>indigoferoid/millettioid clade</taxon>
        <taxon>Phaseoleae</taxon>
        <taxon>Glycine</taxon>
        <taxon>Glycine subgen. Soja</taxon>
    </lineage>
</organism>
<evidence type="ECO:0000259" key="1">
    <source>
        <dbReference type="Pfam" id="PF00931"/>
    </source>
</evidence>
<dbReference type="PANTHER" id="PTHR11017:SF263">
    <property type="entry name" value="ADP-RIBOSYL CYCLASE_CYCLIC ADP-RIBOSE HYDROLASE"/>
    <property type="match status" value="1"/>
</dbReference>
<evidence type="ECO:0000313" key="2">
    <source>
        <dbReference type="EMBL" id="RZB90536.1"/>
    </source>
</evidence>
<keyword evidence="3" id="KW-1185">Reference proteome</keyword>
<dbReference type="InterPro" id="IPR002182">
    <property type="entry name" value="NB-ARC"/>
</dbReference>
<dbReference type="Proteomes" id="UP000289340">
    <property type="component" value="Chromosome 9"/>
</dbReference>
<dbReference type="SUPFAM" id="SSF52540">
    <property type="entry name" value="P-loop containing nucleoside triphosphate hydrolases"/>
    <property type="match status" value="1"/>
</dbReference>
<dbReference type="InterPro" id="IPR027417">
    <property type="entry name" value="P-loop_NTPase"/>
</dbReference>
<dbReference type="AlphaFoldDB" id="A0A445IWS1"/>
<dbReference type="GO" id="GO:0043531">
    <property type="term" value="F:ADP binding"/>
    <property type="evidence" value="ECO:0007669"/>
    <property type="project" value="InterPro"/>
</dbReference>
<reference evidence="2 3" key="1">
    <citation type="submission" date="2018-09" db="EMBL/GenBank/DDBJ databases">
        <title>A high-quality reference genome of wild soybean provides a powerful tool to mine soybean genomes.</title>
        <authorList>
            <person name="Xie M."/>
            <person name="Chung C.Y.L."/>
            <person name="Li M.-W."/>
            <person name="Wong F.-L."/>
            <person name="Chan T.-F."/>
            <person name="Lam H.-M."/>
        </authorList>
    </citation>
    <scope>NUCLEOTIDE SEQUENCE [LARGE SCALE GENOMIC DNA]</scope>
    <source>
        <strain evidence="3">cv. W05</strain>
        <tissue evidence="2">Hypocotyl of etiolated seedlings</tissue>
    </source>
</reference>
<dbReference type="PANTHER" id="PTHR11017">
    <property type="entry name" value="LEUCINE-RICH REPEAT-CONTAINING PROTEIN"/>
    <property type="match status" value="1"/>
</dbReference>
<accession>A0A445IWS1</accession>
<evidence type="ECO:0000313" key="3">
    <source>
        <dbReference type="Proteomes" id="UP000289340"/>
    </source>
</evidence>
<dbReference type="InterPro" id="IPR044974">
    <property type="entry name" value="Disease_R_plants"/>
</dbReference>
<dbReference type="Gene3D" id="3.40.50.300">
    <property type="entry name" value="P-loop containing nucleotide triphosphate hydrolases"/>
    <property type="match status" value="1"/>
</dbReference>
<sequence>MVLFPSLVNGLARTVSLKKDKNCRKDGGRKALEALAKEAKKNELLLTSSGIVKSSKANNVASVFTKKGHKRFNQDGFIVWEGMAGNGKTTLAEEVFKKLQSEYDGCYFLANEREKSSKHGIDSLQKEIFSRLLENVVKIDNPNAFPIDVDRRIGSMKVLIVLDDVNDSDHLEKLLRTPYKFGLGSRIIVTTRYVQVLNANKANETNQLGEFSLDKALELFNLNAFKLSDHQWEYDEL</sequence>
<dbReference type="PRINTS" id="PR00364">
    <property type="entry name" value="DISEASERSIST"/>
</dbReference>
<proteinExistence type="predicted"/>
<protein>
    <submittedName>
        <fullName evidence="2">Disease resistance-like protein DSC1</fullName>
    </submittedName>
</protein>
<name>A0A445IWS1_GLYSO</name>
<gene>
    <name evidence="2" type="ORF">D0Y65_023137</name>
</gene>
<comment type="caution">
    <text evidence="2">The sequence shown here is derived from an EMBL/GenBank/DDBJ whole genome shotgun (WGS) entry which is preliminary data.</text>
</comment>
<dbReference type="Pfam" id="PF00931">
    <property type="entry name" value="NB-ARC"/>
    <property type="match status" value="1"/>
</dbReference>